<reference evidence="1 2" key="1">
    <citation type="submission" date="2020-08" db="EMBL/GenBank/DDBJ databases">
        <title>Genomic Encyclopedia of Type Strains, Phase III (KMG-III): the genomes of soil and plant-associated and newly described type strains.</title>
        <authorList>
            <person name="Whitman W."/>
        </authorList>
    </citation>
    <scope>NUCLEOTIDE SEQUENCE [LARGE SCALE GENOMIC DNA]</scope>
    <source>
        <strain evidence="1 2">CECT 8280</strain>
    </source>
</reference>
<evidence type="ECO:0000313" key="1">
    <source>
        <dbReference type="EMBL" id="MBB3163616.1"/>
    </source>
</evidence>
<protein>
    <submittedName>
        <fullName evidence="1">Uncharacterized protein</fullName>
    </submittedName>
</protein>
<gene>
    <name evidence="1" type="ORF">FHS25_004096</name>
</gene>
<organism evidence="1 2">
    <name type="scientific">Rhizobium laguerreae</name>
    <dbReference type="NCBI Taxonomy" id="1076926"/>
    <lineage>
        <taxon>Bacteria</taxon>
        <taxon>Pseudomonadati</taxon>
        <taxon>Pseudomonadota</taxon>
        <taxon>Alphaproteobacteria</taxon>
        <taxon>Hyphomicrobiales</taxon>
        <taxon>Rhizobiaceae</taxon>
        <taxon>Rhizobium/Agrobacterium group</taxon>
        <taxon>Rhizobium</taxon>
    </lineage>
</organism>
<evidence type="ECO:0000313" key="2">
    <source>
        <dbReference type="Proteomes" id="UP000542811"/>
    </source>
</evidence>
<comment type="caution">
    <text evidence="1">The sequence shown here is derived from an EMBL/GenBank/DDBJ whole genome shotgun (WGS) entry which is preliminary data.</text>
</comment>
<dbReference type="Proteomes" id="UP000542811">
    <property type="component" value="Unassembled WGS sequence"/>
</dbReference>
<dbReference type="EMBL" id="JACHXX010000005">
    <property type="protein sequence ID" value="MBB3163616.1"/>
    <property type="molecule type" value="Genomic_DNA"/>
</dbReference>
<accession>A0ABR6GBJ0</accession>
<name>A0ABR6GBJ0_9HYPH</name>
<keyword evidence="2" id="KW-1185">Reference proteome</keyword>
<proteinExistence type="predicted"/>
<sequence>MAPSCHIVVTPPHQPREGVGDFQCETERLFAAEARAESPEEAAFSVMAPHSPSQSNCFLKSHSAYSLTKKW</sequence>